<reference evidence="5" key="1">
    <citation type="submission" date="2025-08" db="UniProtKB">
        <authorList>
            <consortium name="Ensembl"/>
        </authorList>
    </citation>
    <scope>IDENTIFICATION</scope>
</reference>
<dbReference type="Ensembl" id="ENSCCRT00020092885.1">
    <property type="protein sequence ID" value="ENSCCRP00020084896.1"/>
    <property type="gene ID" value="ENSCCRG00020039110.1"/>
</dbReference>
<organism evidence="5 6">
    <name type="scientific">Cyprinus carpio</name>
    <name type="common">Common carp</name>
    <dbReference type="NCBI Taxonomy" id="7962"/>
    <lineage>
        <taxon>Eukaryota</taxon>
        <taxon>Metazoa</taxon>
        <taxon>Chordata</taxon>
        <taxon>Craniata</taxon>
        <taxon>Vertebrata</taxon>
        <taxon>Euteleostomi</taxon>
        <taxon>Actinopterygii</taxon>
        <taxon>Neopterygii</taxon>
        <taxon>Teleostei</taxon>
        <taxon>Ostariophysi</taxon>
        <taxon>Cypriniformes</taxon>
        <taxon>Cyprinidae</taxon>
        <taxon>Cyprininae</taxon>
        <taxon>Cyprinus</taxon>
    </lineage>
</organism>
<feature type="region of interest" description="Disordered" evidence="3">
    <location>
        <begin position="292"/>
        <end position="311"/>
    </location>
</feature>
<dbReference type="PANTHER" id="PTHR14388:SF6">
    <property type="entry name" value="SH2 DOMAIN-CONTAINING PROTEIN 7"/>
    <property type="match status" value="1"/>
</dbReference>
<evidence type="ECO:0000256" key="2">
    <source>
        <dbReference type="PROSITE-ProRule" id="PRU00191"/>
    </source>
</evidence>
<dbReference type="InterPro" id="IPR036860">
    <property type="entry name" value="SH2_dom_sf"/>
</dbReference>
<dbReference type="SMART" id="SM00252">
    <property type="entry name" value="SH2"/>
    <property type="match status" value="1"/>
</dbReference>
<evidence type="ECO:0000256" key="3">
    <source>
        <dbReference type="SAM" id="MobiDB-lite"/>
    </source>
</evidence>
<evidence type="ECO:0000313" key="5">
    <source>
        <dbReference type="Ensembl" id="ENSCCRP00020084896.1"/>
    </source>
</evidence>
<feature type="domain" description="SH2" evidence="4">
    <location>
        <begin position="163"/>
        <end position="254"/>
    </location>
</feature>
<evidence type="ECO:0000259" key="4">
    <source>
        <dbReference type="PROSITE" id="PS50001"/>
    </source>
</evidence>
<dbReference type="AlphaFoldDB" id="A0A8C2PUP3"/>
<sequence>MKAEGNTSVSCRAFLEVTSVSTDAGQVTHWFIRRRKNELYQTRERLRTVLIFSNMTLKSHCTHQRTPTGSLWSSGHCKRQYSSKSQQHNYLTRTHPMEQRRPKPHRFHSCLMFRLKERVRMDHGQPEGDVQESTESRLRELALKWFTETQAPLILHNGNFPEWFQGFISRKDAEEHLRDKELGCFLIRLSDKATGYILSYKGRDRCRHFVINQSKDGRFIVTGDTEMHDTLTSLIEYYKTRPIEPFGEYLTLSCFESSISELYDVIHFDLREKPGVNVKAAKDIWDDQCKKPHETLQPPALPPKGHRNTPAVPPVPRKGPLLKAASLEAKHSPENVLYTLIDLQKPKERARTPTEGKDISLTASRGEPRALRLQKVSAAHQGTIYSELLVPNCRSQSLHFLDADSEEEGHFNRRSKPQMSSHMQREQLTNPGLEILCNSSVYQLAGTHGNRNTRTSKVNVQERDVMYAEVPLEPVPNHFLVDDTYEQIPDSRPKVRAEETSHTNTYETLTDLKPKQILSAKPLKVSVDEIYGKCLNFKMLNGT</sequence>
<accession>A0A8C2PUP3</accession>
<keyword evidence="1 2" id="KW-0727">SH2 domain</keyword>
<dbReference type="PANTHER" id="PTHR14388">
    <property type="entry name" value="T CELL-SPECIFIC ADAPTER PROTEIN TSAD"/>
    <property type="match status" value="1"/>
</dbReference>
<name>A0A8C2PUP3_CYPCA</name>
<dbReference type="GO" id="GO:0005737">
    <property type="term" value="C:cytoplasm"/>
    <property type="evidence" value="ECO:0007669"/>
    <property type="project" value="TreeGrafter"/>
</dbReference>
<dbReference type="Proteomes" id="UP000694701">
    <property type="component" value="Unplaced"/>
</dbReference>
<dbReference type="Pfam" id="PF00017">
    <property type="entry name" value="SH2"/>
    <property type="match status" value="1"/>
</dbReference>
<protein>
    <recommendedName>
        <fullName evidence="4">SH2 domain-containing protein</fullName>
    </recommendedName>
</protein>
<evidence type="ECO:0000256" key="1">
    <source>
        <dbReference type="ARBA" id="ARBA00022999"/>
    </source>
</evidence>
<dbReference type="SUPFAM" id="SSF55550">
    <property type="entry name" value="SH2 domain"/>
    <property type="match status" value="1"/>
</dbReference>
<proteinExistence type="predicted"/>
<dbReference type="InterPro" id="IPR000980">
    <property type="entry name" value="SH2"/>
</dbReference>
<dbReference type="FunFam" id="3.30.505.10:FF:000059">
    <property type="entry name" value="hematopoietic SH2 domain-containing protein"/>
    <property type="match status" value="1"/>
</dbReference>
<dbReference type="Gene3D" id="3.30.505.10">
    <property type="entry name" value="SH2 domain"/>
    <property type="match status" value="1"/>
</dbReference>
<evidence type="ECO:0000313" key="6">
    <source>
        <dbReference type="Proteomes" id="UP000694701"/>
    </source>
</evidence>
<dbReference type="PROSITE" id="PS50001">
    <property type="entry name" value="SH2"/>
    <property type="match status" value="1"/>
</dbReference>